<dbReference type="Pfam" id="PF13515">
    <property type="entry name" value="FUSC_2"/>
    <property type="match status" value="1"/>
</dbReference>
<comment type="subcellular location">
    <subcellularLocation>
        <location evidence="1">Cell membrane</location>
        <topology evidence="1">Multi-pass membrane protein</topology>
    </subcellularLocation>
</comment>
<dbReference type="InterPro" id="IPR049453">
    <property type="entry name" value="Memb_transporter_dom"/>
</dbReference>
<comment type="caution">
    <text evidence="10">The sequence shown here is derived from an EMBL/GenBank/DDBJ whole genome shotgun (WGS) entry which is preliminary data.</text>
</comment>
<feature type="transmembrane region" description="Helical" evidence="7">
    <location>
        <begin position="138"/>
        <end position="157"/>
    </location>
</feature>
<protein>
    <submittedName>
        <fullName evidence="10">Uncharacterized protein</fullName>
    </submittedName>
</protein>
<evidence type="ECO:0000259" key="9">
    <source>
        <dbReference type="Pfam" id="PF13515"/>
    </source>
</evidence>
<evidence type="ECO:0000256" key="3">
    <source>
        <dbReference type="ARBA" id="ARBA00022692"/>
    </source>
</evidence>
<gene>
    <name evidence="10" type="ORF">FCL42_21215</name>
</gene>
<keyword evidence="5 7" id="KW-0472">Membrane</keyword>
<evidence type="ECO:0000256" key="6">
    <source>
        <dbReference type="ARBA" id="ARBA00043993"/>
    </source>
</evidence>
<accession>A0A4U1BEL6</accession>
<feature type="transmembrane region" description="Helical" evidence="7">
    <location>
        <begin position="89"/>
        <end position="108"/>
    </location>
</feature>
<feature type="transmembrane region" description="Helical" evidence="7">
    <location>
        <begin position="66"/>
        <end position="83"/>
    </location>
</feature>
<comment type="similarity">
    <text evidence="6">Belongs to the YccS/YhfK family.</text>
</comment>
<evidence type="ECO:0000256" key="7">
    <source>
        <dbReference type="SAM" id="Phobius"/>
    </source>
</evidence>
<feature type="transmembrane region" description="Helical" evidence="7">
    <location>
        <begin position="485"/>
        <end position="503"/>
    </location>
</feature>
<keyword evidence="2" id="KW-1003">Cell membrane</keyword>
<feature type="domain" description="Integral membrane protein YccS N-terminal" evidence="8">
    <location>
        <begin position="66"/>
        <end position="307"/>
    </location>
</feature>
<keyword evidence="4 7" id="KW-1133">Transmembrane helix</keyword>
<keyword evidence="3 7" id="KW-0812">Transmembrane</keyword>
<organism evidence="10 11">
    <name type="scientific">Ferrimonas aestuarii</name>
    <dbReference type="NCBI Taxonomy" id="2569539"/>
    <lineage>
        <taxon>Bacteria</taxon>
        <taxon>Pseudomonadati</taxon>
        <taxon>Pseudomonadota</taxon>
        <taxon>Gammaproteobacteria</taxon>
        <taxon>Alteromonadales</taxon>
        <taxon>Ferrimonadaceae</taxon>
        <taxon>Ferrimonas</taxon>
    </lineage>
</organism>
<feature type="domain" description="Integral membrane bound transporter" evidence="9">
    <location>
        <begin position="376"/>
        <end position="497"/>
    </location>
</feature>
<dbReference type="InterPro" id="IPR032692">
    <property type="entry name" value="YccS_N"/>
</dbReference>
<dbReference type="PANTHER" id="PTHR30509">
    <property type="entry name" value="P-HYDROXYBENZOIC ACID EFFLUX PUMP SUBUNIT-RELATED"/>
    <property type="match status" value="1"/>
</dbReference>
<keyword evidence="11" id="KW-1185">Reference proteome</keyword>
<evidence type="ECO:0000256" key="1">
    <source>
        <dbReference type="ARBA" id="ARBA00004651"/>
    </source>
</evidence>
<proteinExistence type="inferred from homology"/>
<evidence type="ECO:0000313" key="11">
    <source>
        <dbReference type="Proteomes" id="UP000305675"/>
    </source>
</evidence>
<dbReference type="Proteomes" id="UP000305675">
    <property type="component" value="Unassembled WGS sequence"/>
</dbReference>
<sequence length="686" mass="77612">MTAWIKRTWFNGHVNLAMRVSSAMVLWLAGSYLANQFMLGLLALLATPSVFVSGIDLPSERGPRRLLVTVTLLGLTALGFGLLHEWQAWSLVPAFFIAAVLFGSLAAWGELWGRSSLAILVMAAMSQVGVGVVEAWQFAFAVVLSSLWISIYSGWWFRLQGDYPLRLALANCYRRLGSILASRMRWIENPELGREFDLVLGEQLWLVRRYVEVAKARGSLSNELNLAFMAVVDLQERLQAIPNPELSRKLFAEPMVLPAYKEWVKLTSRRLAQIADELITLTPIRSTHELDLGVGRLEAALQSLERSQFKQIVPYFIANAQRISRLASRAAPLYQREMSLSEPEPQWWSQWKMHFKWSSPIFRGAVRQGVLVSFTMGLMLVLELDKAYWALFSVLMVVRGGIVDTRQRAWQRIWGTFIGLALAALLLMLGVEQNLALVLALLLLPPTLSLIPVHHGYACILGTMILIMVFEYIGGLGLDVIPLRFFETVIGCVVVLLGYRYLWPQWQGGRQAQLRQQAVSSLNGYLKLILDSFYGNEVPKLELARARRFTYEQGVALTSSYEQMRQEPNYSQHKDSVELIRVYKEIQSHLNALLPVVHRSVVLTEAQSQLVDEAVWGAAKAVEQEMTLLSPQWPESLESARQALYVELEQEQPRRRGFVLYQLSMVLERYQHLHTIATSPAPSASD</sequence>
<evidence type="ECO:0000256" key="2">
    <source>
        <dbReference type="ARBA" id="ARBA00022475"/>
    </source>
</evidence>
<dbReference type="AlphaFoldDB" id="A0A4U1BEL6"/>
<name>A0A4U1BEL6_9GAMM</name>
<dbReference type="PANTHER" id="PTHR30509:SF23">
    <property type="entry name" value="INNER MEMBRANE PROTEIN"/>
    <property type="match status" value="1"/>
</dbReference>
<dbReference type="GO" id="GO:0005886">
    <property type="term" value="C:plasma membrane"/>
    <property type="evidence" value="ECO:0007669"/>
    <property type="project" value="UniProtKB-SubCell"/>
</dbReference>
<reference evidence="10 11" key="1">
    <citation type="submission" date="2019-04" db="EMBL/GenBank/DDBJ databases">
        <authorList>
            <person name="Hwang J.C."/>
        </authorList>
    </citation>
    <scope>NUCLEOTIDE SEQUENCE [LARGE SCALE GENOMIC DNA]</scope>
    <source>
        <strain evidence="10 11">IMCC35002</strain>
    </source>
</reference>
<dbReference type="OrthoDB" id="8670769at2"/>
<dbReference type="Pfam" id="PF12805">
    <property type="entry name" value="FUSC-like"/>
    <property type="match status" value="1"/>
</dbReference>
<evidence type="ECO:0000313" key="10">
    <source>
        <dbReference type="EMBL" id="TKB49090.1"/>
    </source>
</evidence>
<evidence type="ECO:0000256" key="4">
    <source>
        <dbReference type="ARBA" id="ARBA00022989"/>
    </source>
</evidence>
<evidence type="ECO:0000256" key="5">
    <source>
        <dbReference type="ARBA" id="ARBA00023136"/>
    </source>
</evidence>
<dbReference type="EMBL" id="SWCJ01000030">
    <property type="protein sequence ID" value="TKB49090.1"/>
    <property type="molecule type" value="Genomic_DNA"/>
</dbReference>
<feature type="transmembrane region" description="Helical" evidence="7">
    <location>
        <begin position="455"/>
        <end position="473"/>
    </location>
</feature>
<evidence type="ECO:0000259" key="8">
    <source>
        <dbReference type="Pfam" id="PF12805"/>
    </source>
</evidence>
<feature type="transmembrane region" description="Helical" evidence="7">
    <location>
        <begin position="417"/>
        <end position="443"/>
    </location>
</feature>